<protein>
    <submittedName>
        <fullName evidence="2">Uncharacterized protein</fullName>
    </submittedName>
</protein>
<name>A0A2N5U8G9_9BASI</name>
<reference evidence="2 3" key="1">
    <citation type="submission" date="2017-11" db="EMBL/GenBank/DDBJ databases">
        <title>De novo assembly and phasing of dikaryotic genomes from two isolates of Puccinia coronata f. sp. avenae, the causal agent of oat crown rust.</title>
        <authorList>
            <person name="Miller M.E."/>
            <person name="Zhang Y."/>
            <person name="Omidvar V."/>
            <person name="Sperschneider J."/>
            <person name="Schwessinger B."/>
            <person name="Raley C."/>
            <person name="Palmer J.M."/>
            <person name="Garnica D."/>
            <person name="Upadhyaya N."/>
            <person name="Rathjen J."/>
            <person name="Taylor J.M."/>
            <person name="Park R.F."/>
            <person name="Dodds P.N."/>
            <person name="Hirsch C.D."/>
            <person name="Kianian S.F."/>
            <person name="Figueroa M."/>
        </authorList>
    </citation>
    <scope>NUCLEOTIDE SEQUENCE [LARGE SCALE GENOMIC DNA]</scope>
    <source>
        <strain evidence="2">12NC29</strain>
    </source>
</reference>
<feature type="region of interest" description="Disordered" evidence="1">
    <location>
        <begin position="119"/>
        <end position="175"/>
    </location>
</feature>
<gene>
    <name evidence="2" type="ORF">PCANC_18859</name>
</gene>
<accession>A0A2N5U8G9</accession>
<feature type="compositionally biased region" description="Low complexity" evidence="1">
    <location>
        <begin position="24"/>
        <end position="46"/>
    </location>
</feature>
<evidence type="ECO:0000256" key="1">
    <source>
        <dbReference type="SAM" id="MobiDB-lite"/>
    </source>
</evidence>
<keyword evidence="3" id="KW-1185">Reference proteome</keyword>
<proteinExistence type="predicted"/>
<evidence type="ECO:0000313" key="2">
    <source>
        <dbReference type="EMBL" id="PLW34031.1"/>
    </source>
</evidence>
<evidence type="ECO:0000313" key="3">
    <source>
        <dbReference type="Proteomes" id="UP000235388"/>
    </source>
</evidence>
<sequence length="175" mass="19613">MLLFPDTTVKLRNSTGLQSRQYDQPLPQLPTTNTQQQQQQEQQQQQQHKHNQQQEQEPHYSTPSLSEHLGGAVGVTAYPTTTQAHHEGYGSAQTKLPPAQPLAMDSRSYSGILEIRMPSSEHPPVTANSDTLQQQQQQHQPSNPLILSDRISPPQTNIKRSRPPPRGSTRTTLET</sequence>
<dbReference type="Proteomes" id="UP000235388">
    <property type="component" value="Unassembled WGS sequence"/>
</dbReference>
<comment type="caution">
    <text evidence="2">The sequence shown here is derived from an EMBL/GenBank/DDBJ whole genome shotgun (WGS) entry which is preliminary data.</text>
</comment>
<feature type="compositionally biased region" description="Polar residues" evidence="1">
    <location>
        <begin position="10"/>
        <end position="22"/>
    </location>
</feature>
<feature type="region of interest" description="Disordered" evidence="1">
    <location>
        <begin position="1"/>
        <end position="103"/>
    </location>
</feature>
<organism evidence="2 3">
    <name type="scientific">Puccinia coronata f. sp. avenae</name>
    <dbReference type="NCBI Taxonomy" id="200324"/>
    <lineage>
        <taxon>Eukaryota</taxon>
        <taxon>Fungi</taxon>
        <taxon>Dikarya</taxon>
        <taxon>Basidiomycota</taxon>
        <taxon>Pucciniomycotina</taxon>
        <taxon>Pucciniomycetes</taxon>
        <taxon>Pucciniales</taxon>
        <taxon>Pucciniaceae</taxon>
        <taxon>Puccinia</taxon>
    </lineage>
</organism>
<dbReference type="EMBL" id="PGCJ01000286">
    <property type="protein sequence ID" value="PLW34031.1"/>
    <property type="molecule type" value="Genomic_DNA"/>
</dbReference>
<dbReference type="AlphaFoldDB" id="A0A2N5U8G9"/>